<protein>
    <submittedName>
        <fullName evidence="4">Sporulation protein</fullName>
    </submittedName>
</protein>
<proteinExistence type="predicted"/>
<sequence>MAFFKFRWPGRQQPAGDSAKPSRRASQPRSSQAAPSVEDMRRRARHRLIGAAVLVAAGVVGFPLLFDSQPRPVPVNVAIDIPDRNKVAPLVLPQDAAAGSAARDHRSSAGLVDGEELVPAAPPRSPRPGADAPPATSQAPSEAARAAAAPAPKAEASSAPRPEPKVEPKPPARPEPKPENRPDPKPDPKPESKPEAKPEPKQPPAPTPVRSDDASRARALLEGRNPVPPPAAAPARADSPEAGRFIVQVGAFADADKAREVRDKLERSGLKTYTQVVETKEGSRTRVRVGPFASRAEADRAAERARSAGLPGSVLGL</sequence>
<feature type="domain" description="SPOR" evidence="3">
    <location>
        <begin position="239"/>
        <end position="317"/>
    </location>
</feature>
<dbReference type="GO" id="GO:0032506">
    <property type="term" value="P:cytokinetic process"/>
    <property type="evidence" value="ECO:0007669"/>
    <property type="project" value="TreeGrafter"/>
</dbReference>
<dbReference type="PROSITE" id="PS51724">
    <property type="entry name" value="SPOR"/>
    <property type="match status" value="1"/>
</dbReference>
<reference evidence="4 5" key="1">
    <citation type="submission" date="2018-03" db="EMBL/GenBank/DDBJ databases">
        <title>Genome sequencing of Melaminivora sp.</title>
        <authorList>
            <person name="Kim S.-J."/>
            <person name="Heo J."/>
            <person name="Ahn J.-H."/>
            <person name="Kwon S.-W."/>
        </authorList>
    </citation>
    <scope>NUCLEOTIDE SEQUENCE [LARGE SCALE GENOMIC DNA]</scope>
    <source>
        <strain evidence="4 5">SC2-9</strain>
    </source>
</reference>
<keyword evidence="5" id="KW-1185">Reference proteome</keyword>
<evidence type="ECO:0000256" key="1">
    <source>
        <dbReference type="SAM" id="MobiDB-lite"/>
    </source>
</evidence>
<feature type="compositionally biased region" description="Basic and acidic residues" evidence="1">
    <location>
        <begin position="210"/>
        <end position="221"/>
    </location>
</feature>
<evidence type="ECO:0000259" key="3">
    <source>
        <dbReference type="PROSITE" id="PS51724"/>
    </source>
</evidence>
<feature type="compositionally biased region" description="Low complexity" evidence="1">
    <location>
        <begin position="127"/>
        <end position="160"/>
    </location>
</feature>
<accession>A0A2R3QFG2</accession>
<keyword evidence="2" id="KW-0472">Membrane</keyword>
<dbReference type="RefSeq" id="WP_106684941.1">
    <property type="nucleotide sequence ID" value="NZ_CP027667.1"/>
</dbReference>
<dbReference type="PANTHER" id="PTHR38687">
    <property type="entry name" value="CELL DIVISION PROTEIN DEDD-RELATED"/>
    <property type="match status" value="1"/>
</dbReference>
<dbReference type="InterPro" id="IPR036680">
    <property type="entry name" value="SPOR-like_sf"/>
</dbReference>
<feature type="region of interest" description="Disordered" evidence="1">
    <location>
        <begin position="1"/>
        <end position="41"/>
    </location>
</feature>
<feature type="compositionally biased region" description="Low complexity" evidence="1">
    <location>
        <begin position="24"/>
        <end position="36"/>
    </location>
</feature>
<feature type="region of interest" description="Disordered" evidence="1">
    <location>
        <begin position="98"/>
        <end position="239"/>
    </location>
</feature>
<feature type="compositionally biased region" description="Basic and acidic residues" evidence="1">
    <location>
        <begin position="296"/>
        <end position="306"/>
    </location>
</feature>
<dbReference type="InterPro" id="IPR052521">
    <property type="entry name" value="Cell_div_SPOR-domain"/>
</dbReference>
<feature type="compositionally biased region" description="Basic and acidic residues" evidence="1">
    <location>
        <begin position="162"/>
        <end position="200"/>
    </location>
</feature>
<feature type="transmembrane region" description="Helical" evidence="2">
    <location>
        <begin position="48"/>
        <end position="66"/>
    </location>
</feature>
<dbReference type="EMBL" id="CP027667">
    <property type="protein sequence ID" value="AVO50490.1"/>
    <property type="molecule type" value="Genomic_DNA"/>
</dbReference>
<dbReference type="AlphaFoldDB" id="A0A2R3QFG2"/>
<dbReference type="Proteomes" id="UP000237925">
    <property type="component" value="Chromosome"/>
</dbReference>
<dbReference type="GO" id="GO:0032153">
    <property type="term" value="C:cell division site"/>
    <property type="evidence" value="ECO:0007669"/>
    <property type="project" value="TreeGrafter"/>
</dbReference>
<gene>
    <name evidence="4" type="ORF">C6568_15505</name>
</gene>
<evidence type="ECO:0000313" key="5">
    <source>
        <dbReference type="Proteomes" id="UP000237925"/>
    </source>
</evidence>
<dbReference type="PANTHER" id="PTHR38687:SF1">
    <property type="entry name" value="CELL DIVISION PROTEIN DEDD"/>
    <property type="match status" value="1"/>
</dbReference>
<dbReference type="InterPro" id="IPR007730">
    <property type="entry name" value="SPOR-like_dom"/>
</dbReference>
<dbReference type="Gene3D" id="3.30.70.1070">
    <property type="entry name" value="Sporulation related repeat"/>
    <property type="match status" value="1"/>
</dbReference>
<dbReference type="KEGG" id="mela:C6568_15505"/>
<name>A0A2R3QFG2_9BURK</name>
<evidence type="ECO:0000256" key="2">
    <source>
        <dbReference type="SAM" id="Phobius"/>
    </source>
</evidence>
<dbReference type="SUPFAM" id="SSF110997">
    <property type="entry name" value="Sporulation related repeat"/>
    <property type="match status" value="1"/>
</dbReference>
<evidence type="ECO:0000313" key="4">
    <source>
        <dbReference type="EMBL" id="AVO50490.1"/>
    </source>
</evidence>
<dbReference type="GO" id="GO:0030428">
    <property type="term" value="C:cell septum"/>
    <property type="evidence" value="ECO:0007669"/>
    <property type="project" value="TreeGrafter"/>
</dbReference>
<keyword evidence="2" id="KW-0812">Transmembrane</keyword>
<dbReference type="OrthoDB" id="9181370at2"/>
<dbReference type="Pfam" id="PF05036">
    <property type="entry name" value="SPOR"/>
    <property type="match status" value="1"/>
</dbReference>
<dbReference type="GO" id="GO:0042834">
    <property type="term" value="F:peptidoglycan binding"/>
    <property type="evidence" value="ECO:0007669"/>
    <property type="project" value="InterPro"/>
</dbReference>
<feature type="region of interest" description="Disordered" evidence="1">
    <location>
        <begin position="278"/>
        <end position="317"/>
    </location>
</feature>
<keyword evidence="2" id="KW-1133">Transmembrane helix</keyword>
<organism evidence="4 5">
    <name type="scientific">Melaminivora suipulveris</name>
    <dbReference type="NCBI Taxonomy" id="2109913"/>
    <lineage>
        <taxon>Bacteria</taxon>
        <taxon>Pseudomonadati</taxon>
        <taxon>Pseudomonadota</taxon>
        <taxon>Betaproteobacteria</taxon>
        <taxon>Burkholderiales</taxon>
        <taxon>Comamonadaceae</taxon>
        <taxon>Melaminivora</taxon>
    </lineage>
</organism>